<gene>
    <name evidence="2" type="ORF">HPB52_000129</name>
</gene>
<dbReference type="Proteomes" id="UP000821837">
    <property type="component" value="Unassembled WGS sequence"/>
</dbReference>
<keyword evidence="3" id="KW-1185">Reference proteome</keyword>
<name>A0A9D4Q3Q5_RHISA</name>
<dbReference type="EMBL" id="JABSTV010001248">
    <property type="protein sequence ID" value="KAH7967566.1"/>
    <property type="molecule type" value="Genomic_DNA"/>
</dbReference>
<feature type="region of interest" description="Disordered" evidence="1">
    <location>
        <begin position="120"/>
        <end position="156"/>
    </location>
</feature>
<reference evidence="2" key="2">
    <citation type="submission" date="2021-09" db="EMBL/GenBank/DDBJ databases">
        <authorList>
            <person name="Jia N."/>
            <person name="Wang J."/>
            <person name="Shi W."/>
            <person name="Du L."/>
            <person name="Sun Y."/>
            <person name="Zhan W."/>
            <person name="Jiang J."/>
            <person name="Wang Q."/>
            <person name="Zhang B."/>
            <person name="Ji P."/>
            <person name="Sakyi L.B."/>
            <person name="Cui X."/>
            <person name="Yuan T."/>
            <person name="Jiang B."/>
            <person name="Yang W."/>
            <person name="Lam T.T.-Y."/>
            <person name="Chang Q."/>
            <person name="Ding S."/>
            <person name="Wang X."/>
            <person name="Zhu J."/>
            <person name="Ruan X."/>
            <person name="Zhao L."/>
            <person name="Wei J."/>
            <person name="Que T."/>
            <person name="Du C."/>
            <person name="Cheng J."/>
            <person name="Dai P."/>
            <person name="Han X."/>
            <person name="Huang E."/>
            <person name="Gao Y."/>
            <person name="Liu J."/>
            <person name="Shao H."/>
            <person name="Ye R."/>
            <person name="Li L."/>
            <person name="Wei W."/>
            <person name="Wang X."/>
            <person name="Wang C."/>
            <person name="Huo Q."/>
            <person name="Li W."/>
            <person name="Guo W."/>
            <person name="Chen H."/>
            <person name="Chen S."/>
            <person name="Zhou L."/>
            <person name="Zhou L."/>
            <person name="Ni X."/>
            <person name="Tian J."/>
            <person name="Zhou Y."/>
            <person name="Sheng Y."/>
            <person name="Liu T."/>
            <person name="Pan Y."/>
            <person name="Xia L."/>
            <person name="Li J."/>
            <person name="Zhao F."/>
            <person name="Cao W."/>
        </authorList>
    </citation>
    <scope>NUCLEOTIDE SEQUENCE</scope>
    <source>
        <strain evidence="2">Rsan-2018</strain>
        <tissue evidence="2">Larvae</tissue>
    </source>
</reference>
<feature type="compositionally biased region" description="Basic and acidic residues" evidence="1">
    <location>
        <begin position="120"/>
        <end position="131"/>
    </location>
</feature>
<evidence type="ECO:0000313" key="3">
    <source>
        <dbReference type="Proteomes" id="UP000821837"/>
    </source>
</evidence>
<comment type="caution">
    <text evidence="2">The sequence shown here is derived from an EMBL/GenBank/DDBJ whole genome shotgun (WGS) entry which is preliminary data.</text>
</comment>
<protein>
    <submittedName>
        <fullName evidence="2">Uncharacterized protein</fullName>
    </submittedName>
</protein>
<evidence type="ECO:0000256" key="1">
    <source>
        <dbReference type="SAM" id="MobiDB-lite"/>
    </source>
</evidence>
<reference evidence="2" key="1">
    <citation type="journal article" date="2020" name="Cell">
        <title>Large-Scale Comparative Analyses of Tick Genomes Elucidate Their Genetic Diversity and Vector Capacities.</title>
        <authorList>
            <consortium name="Tick Genome and Microbiome Consortium (TIGMIC)"/>
            <person name="Jia N."/>
            <person name="Wang J."/>
            <person name="Shi W."/>
            <person name="Du L."/>
            <person name="Sun Y."/>
            <person name="Zhan W."/>
            <person name="Jiang J.F."/>
            <person name="Wang Q."/>
            <person name="Zhang B."/>
            <person name="Ji P."/>
            <person name="Bell-Sakyi L."/>
            <person name="Cui X.M."/>
            <person name="Yuan T.T."/>
            <person name="Jiang B.G."/>
            <person name="Yang W.F."/>
            <person name="Lam T.T."/>
            <person name="Chang Q.C."/>
            <person name="Ding S.J."/>
            <person name="Wang X.J."/>
            <person name="Zhu J.G."/>
            <person name="Ruan X.D."/>
            <person name="Zhao L."/>
            <person name="Wei J.T."/>
            <person name="Ye R.Z."/>
            <person name="Que T.C."/>
            <person name="Du C.H."/>
            <person name="Zhou Y.H."/>
            <person name="Cheng J.X."/>
            <person name="Dai P.F."/>
            <person name="Guo W.B."/>
            <person name="Han X.H."/>
            <person name="Huang E.J."/>
            <person name="Li L.F."/>
            <person name="Wei W."/>
            <person name="Gao Y.C."/>
            <person name="Liu J.Z."/>
            <person name="Shao H.Z."/>
            <person name="Wang X."/>
            <person name="Wang C.C."/>
            <person name="Yang T.C."/>
            <person name="Huo Q.B."/>
            <person name="Li W."/>
            <person name="Chen H.Y."/>
            <person name="Chen S.E."/>
            <person name="Zhou L.G."/>
            <person name="Ni X.B."/>
            <person name="Tian J.H."/>
            <person name="Sheng Y."/>
            <person name="Liu T."/>
            <person name="Pan Y.S."/>
            <person name="Xia L.Y."/>
            <person name="Li J."/>
            <person name="Zhao F."/>
            <person name="Cao W.C."/>
        </authorList>
    </citation>
    <scope>NUCLEOTIDE SEQUENCE</scope>
    <source>
        <strain evidence="2">Rsan-2018</strain>
    </source>
</reference>
<evidence type="ECO:0000313" key="2">
    <source>
        <dbReference type="EMBL" id="KAH7967566.1"/>
    </source>
</evidence>
<dbReference type="AlphaFoldDB" id="A0A9D4Q3Q5"/>
<dbReference type="PANTHER" id="PTHR46579:SF1">
    <property type="entry name" value="F5_8 TYPE C DOMAIN-CONTAINING PROTEIN"/>
    <property type="match status" value="1"/>
</dbReference>
<dbReference type="VEuPathDB" id="VectorBase:RSAN_043443"/>
<accession>A0A9D4Q3Q5</accession>
<dbReference type="PANTHER" id="PTHR46579">
    <property type="entry name" value="F5/8 TYPE C DOMAIN-CONTAINING PROTEIN-RELATED"/>
    <property type="match status" value="1"/>
</dbReference>
<organism evidence="2 3">
    <name type="scientific">Rhipicephalus sanguineus</name>
    <name type="common">Brown dog tick</name>
    <name type="synonym">Ixodes sanguineus</name>
    <dbReference type="NCBI Taxonomy" id="34632"/>
    <lineage>
        <taxon>Eukaryota</taxon>
        <taxon>Metazoa</taxon>
        <taxon>Ecdysozoa</taxon>
        <taxon>Arthropoda</taxon>
        <taxon>Chelicerata</taxon>
        <taxon>Arachnida</taxon>
        <taxon>Acari</taxon>
        <taxon>Parasitiformes</taxon>
        <taxon>Ixodida</taxon>
        <taxon>Ixodoidea</taxon>
        <taxon>Ixodidae</taxon>
        <taxon>Rhipicephalinae</taxon>
        <taxon>Rhipicephalus</taxon>
        <taxon>Rhipicephalus</taxon>
    </lineage>
</organism>
<sequence length="156" mass="16945">MDATFRRYVEISLELGEPSHGIKGFSPLARLPGFDSVWSVCPDYMHNVLEGVAKQLADIWFGSPGSPSYIGPPENDHISRDEVGVATDGFSDFALKVEPLYGTGAMSFNVHQLLYLPKRDAEDPTKEKKGDSVVAPLKGRAAKPPPCLQQKGGDKS</sequence>
<proteinExistence type="predicted"/>